<dbReference type="Proteomes" id="UP001054837">
    <property type="component" value="Unassembled WGS sequence"/>
</dbReference>
<keyword evidence="2" id="KW-1185">Reference proteome</keyword>
<accession>A0AAV4QIR1</accession>
<dbReference type="AlphaFoldDB" id="A0AAV4QIR1"/>
<sequence>MLLLKRELGFSTNPETELSTLLTSISSNNGQTTDNPTRFQNHHNVALQCHHLRIQQSGISLSLLHVSSKLLSVHFWTRTDSHGPLPPCCISPFEDCQSERAGGGVLIGESR</sequence>
<dbReference type="EMBL" id="BPLQ01004331">
    <property type="protein sequence ID" value="GIY07293.1"/>
    <property type="molecule type" value="Genomic_DNA"/>
</dbReference>
<evidence type="ECO:0000313" key="2">
    <source>
        <dbReference type="Proteomes" id="UP001054837"/>
    </source>
</evidence>
<protein>
    <submittedName>
        <fullName evidence="1">Uncharacterized protein</fullName>
    </submittedName>
</protein>
<comment type="caution">
    <text evidence="1">The sequence shown here is derived from an EMBL/GenBank/DDBJ whole genome shotgun (WGS) entry which is preliminary data.</text>
</comment>
<name>A0AAV4QIR1_9ARAC</name>
<evidence type="ECO:0000313" key="1">
    <source>
        <dbReference type="EMBL" id="GIY07293.1"/>
    </source>
</evidence>
<gene>
    <name evidence="1" type="ORF">CDAR_20491</name>
</gene>
<reference evidence="1 2" key="1">
    <citation type="submission" date="2021-06" db="EMBL/GenBank/DDBJ databases">
        <title>Caerostris darwini draft genome.</title>
        <authorList>
            <person name="Kono N."/>
            <person name="Arakawa K."/>
        </authorList>
    </citation>
    <scope>NUCLEOTIDE SEQUENCE [LARGE SCALE GENOMIC DNA]</scope>
</reference>
<proteinExistence type="predicted"/>
<organism evidence="1 2">
    <name type="scientific">Caerostris darwini</name>
    <dbReference type="NCBI Taxonomy" id="1538125"/>
    <lineage>
        <taxon>Eukaryota</taxon>
        <taxon>Metazoa</taxon>
        <taxon>Ecdysozoa</taxon>
        <taxon>Arthropoda</taxon>
        <taxon>Chelicerata</taxon>
        <taxon>Arachnida</taxon>
        <taxon>Araneae</taxon>
        <taxon>Araneomorphae</taxon>
        <taxon>Entelegynae</taxon>
        <taxon>Araneoidea</taxon>
        <taxon>Araneidae</taxon>
        <taxon>Caerostris</taxon>
    </lineage>
</organism>